<dbReference type="EMBL" id="CAWUHD010000036">
    <property type="protein sequence ID" value="CAK7220553.1"/>
    <property type="molecule type" value="Genomic_DNA"/>
</dbReference>
<evidence type="ECO:0000256" key="1">
    <source>
        <dbReference type="SAM" id="MobiDB-lite"/>
    </source>
</evidence>
<keyword evidence="3" id="KW-1185">Reference proteome</keyword>
<proteinExistence type="predicted"/>
<evidence type="ECO:0000313" key="2">
    <source>
        <dbReference type="EMBL" id="CAK7220553.1"/>
    </source>
</evidence>
<sequence>MGLPWRRIRPILLAGRNTANLTPRIRSSDCCKCAASSLAHTRSVFRHVGSRLSRRLVASNRLYSTATTEATAQSTVISWTSIAKEEAERRQKELEAKKNGRSVENSKHSTDVRVPTQGDILIESFTREPLVPRPPNLSVLVTPAVKYDNYRETNRSKVLHGKSIRRQARLEAIRQAQLMPLPDWRTVLQRLVVSVPRQDDLLGLGLTGTGTVLSALASSSSSSRSRLGNHAAASPLARLYAPDPLKQQVLRQLPPGASANEYHRHAMSFALPDNSPSVESLLHGVDETLWAVAGRTGCILRLYRRGSDKDNGAGQNQDEEKGYRPWLLTLSGTISSIYRAADEVTSFAKDALPVTIGTDVRLEDKFRRDPDAVSTNSNSTYKKDLPTSPKSEDSGDSSPAKCEATPMSTWGLVSSSYYLRDRRRRSDAVFSPHTIKVGAHQIPRPDENAPWTPISLERYVAALVNGRPPAHLAPKLYPQDITWSKKADNVIDAGVKGGAENGDPDSATDFNTPAGEVNPVRNNHDRTVVNLLLALFHEEAAKHALSMSAFKMALEFMCKHGETYRPEVRSLFERADMIQMPMDTETFNILLASQVKTQDLRNFGATLALMNRRAMKPDLTTWLLFMRLFESEEVKRHILRTMHASRRDLLDLPEALGSIAQELVEYDARRAVFQRKQEQQNTQNGPEAQLMQDQAASIFIDEFIGRQTERYGPGWLSRTAANRIVEVFGSHGLFTECLQLLSILRQQQVAQARKEYFRERQQQSQQQQQQLLDAQQLHIPATVKDTNTIDTITYNIVLTHAKLHNSLPKAMAVVRHMEGTESPATNVFAVGGSSAEGLDVPEVVKPGPLISSPPPRPHVIASVAPDGTTFQMLFEMAHQRRLPHLLGALWAYASVTRKATHPMRKRAGMVLASEDPPNKTPLLRALRVGQTSGNQGGSTSPIPLGNAASERIALRYQGWEPAVSLSHVMQEAQNRDKMLFQDRLDRNGVSNAGRPLPSPLRIPLKRKPDAGRVAKKTSNDIEQNGVAYIEIQADWMLPLKVIAQPDAAEAASGAIISGGLKSAWFSRDGD</sequence>
<feature type="region of interest" description="Disordered" evidence="1">
    <location>
        <begin position="90"/>
        <end position="111"/>
    </location>
</feature>
<evidence type="ECO:0000313" key="3">
    <source>
        <dbReference type="Proteomes" id="UP001642482"/>
    </source>
</evidence>
<feature type="compositionally biased region" description="Basic and acidic residues" evidence="1">
    <location>
        <begin position="381"/>
        <end position="393"/>
    </location>
</feature>
<feature type="region of interest" description="Disordered" evidence="1">
    <location>
        <begin position="367"/>
        <end position="405"/>
    </location>
</feature>
<reference evidence="2 3" key="1">
    <citation type="submission" date="2024-01" db="EMBL/GenBank/DDBJ databases">
        <authorList>
            <person name="Allen C."/>
            <person name="Tagirdzhanova G."/>
        </authorList>
    </citation>
    <scope>NUCLEOTIDE SEQUENCE [LARGE SCALE GENOMIC DNA]</scope>
</reference>
<comment type="caution">
    <text evidence="2">The sequence shown here is derived from an EMBL/GenBank/DDBJ whole genome shotgun (WGS) entry which is preliminary data.</text>
</comment>
<dbReference type="Proteomes" id="UP001642482">
    <property type="component" value="Unassembled WGS sequence"/>
</dbReference>
<feature type="region of interest" description="Disordered" evidence="1">
    <location>
        <begin position="496"/>
        <end position="521"/>
    </location>
</feature>
<accession>A0ABP0BLT8</accession>
<name>A0ABP0BLT8_9PEZI</name>
<gene>
    <name evidence="2" type="ORF">SEUCBS140593_004272</name>
</gene>
<organism evidence="2 3">
    <name type="scientific">Sporothrix eucalyptigena</name>
    <dbReference type="NCBI Taxonomy" id="1812306"/>
    <lineage>
        <taxon>Eukaryota</taxon>
        <taxon>Fungi</taxon>
        <taxon>Dikarya</taxon>
        <taxon>Ascomycota</taxon>
        <taxon>Pezizomycotina</taxon>
        <taxon>Sordariomycetes</taxon>
        <taxon>Sordariomycetidae</taxon>
        <taxon>Ophiostomatales</taxon>
        <taxon>Ophiostomataceae</taxon>
        <taxon>Sporothrix</taxon>
    </lineage>
</organism>
<protein>
    <submittedName>
        <fullName evidence="2">Uncharacterized protein</fullName>
    </submittedName>
</protein>